<protein>
    <submittedName>
        <fullName evidence="1">Uncharacterized protein</fullName>
    </submittedName>
</protein>
<reference evidence="2" key="1">
    <citation type="submission" date="2014-09" db="EMBL/GenBank/DDBJ databases">
        <authorList>
            <person name="Mudge J."/>
            <person name="Ramaraj T."/>
            <person name="Lindquist I.E."/>
            <person name="Bharti A.K."/>
            <person name="Sundararajan A."/>
            <person name="Cameron C.T."/>
            <person name="Woodward J.E."/>
            <person name="May G.D."/>
            <person name="Brubaker C."/>
            <person name="Broadhvest J."/>
            <person name="Wilkins T.A."/>
        </authorList>
    </citation>
    <scope>NUCLEOTIDE SEQUENCE</scope>
    <source>
        <strain evidence="2">cv. AKA8401</strain>
    </source>
</reference>
<proteinExistence type="predicted"/>
<organism evidence="1 2">
    <name type="scientific">Gossypium arboreum</name>
    <name type="common">Tree cotton</name>
    <name type="synonym">Gossypium nanking</name>
    <dbReference type="NCBI Taxonomy" id="29729"/>
    <lineage>
        <taxon>Eukaryota</taxon>
        <taxon>Viridiplantae</taxon>
        <taxon>Streptophyta</taxon>
        <taxon>Embryophyta</taxon>
        <taxon>Tracheophyta</taxon>
        <taxon>Spermatophyta</taxon>
        <taxon>Magnoliopsida</taxon>
        <taxon>eudicotyledons</taxon>
        <taxon>Gunneridae</taxon>
        <taxon>Pentapetalae</taxon>
        <taxon>rosids</taxon>
        <taxon>malvids</taxon>
        <taxon>Malvales</taxon>
        <taxon>Malvaceae</taxon>
        <taxon>Malvoideae</taxon>
        <taxon>Gossypium</taxon>
    </lineage>
</organism>
<gene>
    <name evidence="1" type="ORF">F383_20113</name>
</gene>
<dbReference type="EMBL" id="KN399262">
    <property type="protein sequence ID" value="KHG13291.1"/>
    <property type="molecule type" value="Genomic_DNA"/>
</dbReference>
<evidence type="ECO:0000313" key="1">
    <source>
        <dbReference type="EMBL" id="KHG13291.1"/>
    </source>
</evidence>
<sequence>MPHDKVTRPCVWLCGVY</sequence>
<name>A0A0B0NQH7_GOSAR</name>
<dbReference type="Proteomes" id="UP000032142">
    <property type="component" value="Unassembled WGS sequence"/>
</dbReference>
<accession>A0A0B0NQH7</accession>
<keyword evidence="2" id="KW-1185">Reference proteome</keyword>
<dbReference type="AlphaFoldDB" id="A0A0B0NQH7"/>
<evidence type="ECO:0000313" key="2">
    <source>
        <dbReference type="Proteomes" id="UP000032142"/>
    </source>
</evidence>